<feature type="domain" description="RCK C-terminal" evidence="8">
    <location>
        <begin position="230"/>
        <end position="320"/>
    </location>
</feature>
<feature type="transmembrane region" description="Helical" evidence="7">
    <location>
        <begin position="430"/>
        <end position="458"/>
    </location>
</feature>
<keyword evidence="6 7" id="KW-0472">Membrane</keyword>
<evidence type="ECO:0000256" key="7">
    <source>
        <dbReference type="SAM" id="Phobius"/>
    </source>
</evidence>
<reference evidence="9 10" key="1">
    <citation type="submission" date="2016-01" db="EMBL/GenBank/DDBJ databases">
        <title>Draft genome sequences of Microbacterium laevaniformans LCDC 91-0039 and the type strain of Microbacterium hominis LCDC 84-209.</title>
        <authorList>
            <person name="Bernier A.-M."/>
            <person name="Bernard K."/>
        </authorList>
    </citation>
    <scope>NUCLEOTIDE SEQUENCE [LARGE SCALE GENOMIC DNA]</scope>
    <source>
        <strain evidence="9 10">LCDC 91-0039</strain>
    </source>
</reference>
<keyword evidence="2" id="KW-0813">Transport</keyword>
<keyword evidence="3 7" id="KW-0812">Transmembrane</keyword>
<evidence type="ECO:0000256" key="4">
    <source>
        <dbReference type="ARBA" id="ARBA00022737"/>
    </source>
</evidence>
<feature type="transmembrane region" description="Helical" evidence="7">
    <location>
        <begin position="139"/>
        <end position="160"/>
    </location>
</feature>
<evidence type="ECO:0000256" key="2">
    <source>
        <dbReference type="ARBA" id="ARBA00022448"/>
    </source>
</evidence>
<feature type="transmembrane region" description="Helical" evidence="7">
    <location>
        <begin position="32"/>
        <end position="51"/>
    </location>
</feature>
<proteinExistence type="predicted"/>
<protein>
    <submittedName>
        <fullName evidence="9">Citrate transporter</fullName>
    </submittedName>
</protein>
<dbReference type="PROSITE" id="PS51202">
    <property type="entry name" value="RCK_C"/>
    <property type="match status" value="1"/>
</dbReference>
<feature type="transmembrane region" description="Helical" evidence="7">
    <location>
        <begin position="57"/>
        <end position="79"/>
    </location>
</feature>
<feature type="transmembrane region" description="Helical" evidence="7">
    <location>
        <begin position="6"/>
        <end position="25"/>
    </location>
</feature>
<evidence type="ECO:0000313" key="9">
    <source>
        <dbReference type="EMBL" id="KXZ57659.1"/>
    </source>
</evidence>
<evidence type="ECO:0000256" key="1">
    <source>
        <dbReference type="ARBA" id="ARBA00004141"/>
    </source>
</evidence>
<keyword evidence="5 7" id="KW-1133">Transmembrane helix</keyword>
<keyword evidence="10" id="KW-1185">Reference proteome</keyword>
<dbReference type="GO" id="GO:0005886">
    <property type="term" value="C:plasma membrane"/>
    <property type="evidence" value="ECO:0007669"/>
    <property type="project" value="TreeGrafter"/>
</dbReference>
<dbReference type="EMBL" id="LRAD01000057">
    <property type="protein sequence ID" value="KXZ57659.1"/>
    <property type="molecule type" value="Genomic_DNA"/>
</dbReference>
<dbReference type="InterPro" id="IPR036721">
    <property type="entry name" value="RCK_C_sf"/>
</dbReference>
<organism evidence="9 10">
    <name type="scientific">Microbacterium laevaniformans</name>
    <dbReference type="NCBI Taxonomy" id="36807"/>
    <lineage>
        <taxon>Bacteria</taxon>
        <taxon>Bacillati</taxon>
        <taxon>Actinomycetota</taxon>
        <taxon>Actinomycetes</taxon>
        <taxon>Micrococcales</taxon>
        <taxon>Microbacteriaceae</taxon>
        <taxon>Microbacterium</taxon>
    </lineage>
</organism>
<evidence type="ECO:0000256" key="6">
    <source>
        <dbReference type="ARBA" id="ARBA00023136"/>
    </source>
</evidence>
<feature type="transmembrane region" description="Helical" evidence="7">
    <location>
        <begin position="91"/>
        <end position="108"/>
    </location>
</feature>
<dbReference type="PATRIC" id="fig|36807.3.peg.2900"/>
<dbReference type="InterPro" id="IPR006037">
    <property type="entry name" value="RCK_C"/>
</dbReference>
<feature type="transmembrane region" description="Helical" evidence="7">
    <location>
        <begin position="345"/>
        <end position="373"/>
    </location>
</feature>
<dbReference type="InterPro" id="IPR051679">
    <property type="entry name" value="DASS-Related_Transporters"/>
</dbReference>
<feature type="transmembrane region" description="Helical" evidence="7">
    <location>
        <begin position="509"/>
        <end position="529"/>
    </location>
</feature>
<gene>
    <name evidence="9" type="ORF">Mlaev_02849</name>
</gene>
<sequence>MDPAGWTFVILGLAVVAFVSGRVPLALVSVGVALALWATGVLTLGEAFAGFGDPTVLFIASLFVVSEALDATGVTAWLGHQVVTRAGTGRARLTVIIGLLAAVLTAFISINGAVAALLPVVVVVAVRAGILPSKLLLPLAFAASAGSLLTLTGTPVNIVVSEAAVAAGGREFGFFEFALAGIPLVLLTVAIVALGGGRLLPARTAERLADLAPDPREHAQTLRDSYDVDLDTARLFSVREGVAEVLVAPRSRLIGRTVSVGMTTRDENLVILAVRRGDDDGPNASRGTGVAGALVLQAGDAVLVQGPWAALTRYAQSPDVIAVTPPQTLQRAVPWGRGAKRAIGILAVMVVLLATGLVPAPVAGLLAAGALVLTGVLTVPQTYRSISWTTVILIAGMIPLSSAFVSTGAADVVAAAVLRVIGSGSPQVALLVLCLLTMVLGQFISNVATVLVVIPIAVAISQTLGVSVQPFMMALTVAGAAAFLTPVATPVNLMVMQPGGYRFGDYGKLGLPLMVVYLAVAVLYVPLIWPF</sequence>
<feature type="transmembrane region" description="Helical" evidence="7">
    <location>
        <begin position="470"/>
        <end position="488"/>
    </location>
</feature>
<dbReference type="SUPFAM" id="SSF116726">
    <property type="entry name" value="TrkA C-terminal domain-like"/>
    <property type="match status" value="1"/>
</dbReference>
<comment type="caution">
    <text evidence="9">The sequence shown here is derived from an EMBL/GenBank/DDBJ whole genome shotgun (WGS) entry which is preliminary data.</text>
</comment>
<dbReference type="InterPro" id="IPR004680">
    <property type="entry name" value="Cit_transptr-like_dom"/>
</dbReference>
<dbReference type="RefSeq" id="WP_061683868.1">
    <property type="nucleotide sequence ID" value="NZ_LRAD01000057.1"/>
</dbReference>
<dbReference type="Gene3D" id="3.30.70.1450">
    <property type="entry name" value="Regulator of K+ conductance, C-terminal domain"/>
    <property type="match status" value="1"/>
</dbReference>
<dbReference type="Proteomes" id="UP000075357">
    <property type="component" value="Unassembled WGS sequence"/>
</dbReference>
<evidence type="ECO:0000259" key="8">
    <source>
        <dbReference type="PROSITE" id="PS51202"/>
    </source>
</evidence>
<comment type="subcellular location">
    <subcellularLocation>
        <location evidence="1">Membrane</location>
        <topology evidence="1">Multi-pass membrane protein</topology>
    </subcellularLocation>
</comment>
<dbReference type="PANTHER" id="PTHR43652">
    <property type="entry name" value="BASIC AMINO ACID ANTIPORTER YFCC-RELATED"/>
    <property type="match status" value="1"/>
</dbReference>
<keyword evidence="4" id="KW-0677">Repeat</keyword>
<dbReference type="STRING" id="36807.Mlaev_02849"/>
<name>A0A150H6A9_9MICO</name>
<feature type="transmembrane region" description="Helical" evidence="7">
    <location>
        <begin position="172"/>
        <end position="194"/>
    </location>
</feature>
<feature type="transmembrane region" description="Helical" evidence="7">
    <location>
        <begin position="385"/>
        <end position="418"/>
    </location>
</feature>
<evidence type="ECO:0000256" key="3">
    <source>
        <dbReference type="ARBA" id="ARBA00022692"/>
    </source>
</evidence>
<evidence type="ECO:0000256" key="5">
    <source>
        <dbReference type="ARBA" id="ARBA00022989"/>
    </source>
</evidence>
<dbReference type="CDD" id="cd01115">
    <property type="entry name" value="SLC13_permease"/>
    <property type="match status" value="1"/>
</dbReference>
<dbReference type="GO" id="GO:0006813">
    <property type="term" value="P:potassium ion transport"/>
    <property type="evidence" value="ECO:0007669"/>
    <property type="project" value="InterPro"/>
</dbReference>
<dbReference type="Pfam" id="PF03600">
    <property type="entry name" value="CitMHS"/>
    <property type="match status" value="1"/>
</dbReference>
<dbReference type="PANTHER" id="PTHR43652:SF2">
    <property type="entry name" value="BASIC AMINO ACID ANTIPORTER YFCC-RELATED"/>
    <property type="match status" value="1"/>
</dbReference>
<accession>A0A150H6A9</accession>
<dbReference type="AlphaFoldDB" id="A0A150H6A9"/>
<evidence type="ECO:0000313" key="10">
    <source>
        <dbReference type="Proteomes" id="UP000075357"/>
    </source>
</evidence>
<dbReference type="GO" id="GO:0008324">
    <property type="term" value="F:monoatomic cation transmembrane transporter activity"/>
    <property type="evidence" value="ECO:0007669"/>
    <property type="project" value="InterPro"/>
</dbReference>